<dbReference type="InterPro" id="IPR033132">
    <property type="entry name" value="GH_1_N_CS"/>
</dbReference>
<evidence type="ECO:0000256" key="2">
    <source>
        <dbReference type="ARBA" id="ARBA00011738"/>
    </source>
</evidence>
<dbReference type="AlphaFoldDB" id="A0A821NJM0"/>
<keyword evidence="4" id="KW-0325">Glycoprotein</keyword>
<feature type="signal peptide" evidence="7">
    <location>
        <begin position="1"/>
        <end position="18"/>
    </location>
</feature>
<proteinExistence type="inferred from homology"/>
<dbReference type="Pfam" id="PF00232">
    <property type="entry name" value="Glyco_hydro_1"/>
    <property type="match status" value="1"/>
</dbReference>
<dbReference type="InterPro" id="IPR001360">
    <property type="entry name" value="Glyco_hydro_1"/>
</dbReference>
<evidence type="ECO:0000256" key="5">
    <source>
        <dbReference type="ARBA" id="ARBA00023295"/>
    </source>
</evidence>
<organism evidence="8 9">
    <name type="scientific">Pieris macdunnoughi</name>
    <dbReference type="NCBI Taxonomy" id="345717"/>
    <lineage>
        <taxon>Eukaryota</taxon>
        <taxon>Metazoa</taxon>
        <taxon>Ecdysozoa</taxon>
        <taxon>Arthropoda</taxon>
        <taxon>Hexapoda</taxon>
        <taxon>Insecta</taxon>
        <taxon>Pterygota</taxon>
        <taxon>Neoptera</taxon>
        <taxon>Endopterygota</taxon>
        <taxon>Lepidoptera</taxon>
        <taxon>Glossata</taxon>
        <taxon>Ditrysia</taxon>
        <taxon>Papilionoidea</taxon>
        <taxon>Pieridae</taxon>
        <taxon>Pierinae</taxon>
        <taxon>Pieris</taxon>
    </lineage>
</organism>
<sequence length="512" mass="59080">MARLTGLFLVLIIALSYGKDLKNIRHEKRKFPEGFLFGTATSSYQVEGAWNDDGKAEGIWDRLTHARPCTVKNCDTGDIAGNSYYNYKRDVEMMRELGLDFYRFSLSWPRILPTSFSDQVNEAGLNYYNNLINEMLKYNIEPMITLYHWDLPQKLQDLGGWTNPHVVDWFTDYAKIAFEAFGDRVKFWFTINEPREVCYQGYAGASMAPLYNMSGYAEYLCAKNLLVAHAKAYHLYNNEYRPKQGGTIGIVVSASWHEPETENDIVAAEDANQFEWGQYAHPIFSESGDFPAVMKERVAANSADQGFFRSRLPEFTAEEIDMIKGSSDFFGLNHYTSSLIVRNESVNGYHVSPSYYDDIGVIMYKSNTWEDIGSPWLKVVPEGFYKLLTKIREDYGNPTVFVTENGCMQITAGLEDDTRVSFYKRYLEAMLDAMDEGSDVQVYTAWSLMDNFEWMQGYNDRFGLYEVNFSIPERTRTARKSAYFYKELIRTKELDMHYEPDMSVPMTIDEGH</sequence>
<evidence type="ECO:0000256" key="7">
    <source>
        <dbReference type="SAM" id="SignalP"/>
    </source>
</evidence>
<keyword evidence="3" id="KW-0378">Hydrolase</keyword>
<evidence type="ECO:0008006" key="10">
    <source>
        <dbReference type="Google" id="ProtNLM"/>
    </source>
</evidence>
<protein>
    <recommendedName>
        <fullName evidence="10">Myrosinase 1</fullName>
    </recommendedName>
</protein>
<dbReference type="FunFam" id="3.20.20.80:FF:000013">
    <property type="entry name" value="lactase-phlorizin hydrolase"/>
    <property type="match status" value="1"/>
</dbReference>
<dbReference type="SUPFAM" id="SSF51445">
    <property type="entry name" value="(Trans)glycosidases"/>
    <property type="match status" value="1"/>
</dbReference>
<evidence type="ECO:0000313" key="8">
    <source>
        <dbReference type="EMBL" id="CAF4786041.1"/>
    </source>
</evidence>
<dbReference type="InterPro" id="IPR017853">
    <property type="entry name" value="GH"/>
</dbReference>
<dbReference type="Proteomes" id="UP000663880">
    <property type="component" value="Unassembled WGS sequence"/>
</dbReference>
<evidence type="ECO:0000256" key="4">
    <source>
        <dbReference type="ARBA" id="ARBA00023180"/>
    </source>
</evidence>
<evidence type="ECO:0000256" key="3">
    <source>
        <dbReference type="ARBA" id="ARBA00022801"/>
    </source>
</evidence>
<reference evidence="8" key="1">
    <citation type="submission" date="2021-02" db="EMBL/GenBank/DDBJ databases">
        <authorList>
            <person name="Steward A R."/>
        </authorList>
    </citation>
    <scope>NUCLEOTIDE SEQUENCE</scope>
</reference>
<keyword evidence="5" id="KW-0326">Glycosidase</keyword>
<dbReference type="EMBL" id="CAJOBZ010000004">
    <property type="protein sequence ID" value="CAF4786041.1"/>
    <property type="molecule type" value="Genomic_DNA"/>
</dbReference>
<gene>
    <name evidence="8" type="ORF">PMACD_LOCUS2614</name>
</gene>
<dbReference type="OrthoDB" id="65569at2759"/>
<dbReference type="PANTHER" id="PTHR10353:SF36">
    <property type="entry name" value="LP05116P"/>
    <property type="match status" value="1"/>
</dbReference>
<evidence type="ECO:0000313" key="9">
    <source>
        <dbReference type="Proteomes" id="UP000663880"/>
    </source>
</evidence>
<evidence type="ECO:0000256" key="1">
    <source>
        <dbReference type="ARBA" id="ARBA00010838"/>
    </source>
</evidence>
<keyword evidence="9" id="KW-1185">Reference proteome</keyword>
<dbReference type="PROSITE" id="PS00653">
    <property type="entry name" value="GLYCOSYL_HYDROL_F1_2"/>
    <property type="match status" value="1"/>
</dbReference>
<accession>A0A821NJM0</accession>
<dbReference type="GO" id="GO:0008422">
    <property type="term" value="F:beta-glucosidase activity"/>
    <property type="evidence" value="ECO:0007669"/>
    <property type="project" value="TreeGrafter"/>
</dbReference>
<comment type="similarity">
    <text evidence="1 6">Belongs to the glycosyl hydrolase 1 family.</text>
</comment>
<feature type="chain" id="PRO_5032768821" description="Myrosinase 1" evidence="7">
    <location>
        <begin position="19"/>
        <end position="512"/>
    </location>
</feature>
<comment type="caution">
    <text evidence="8">The sequence shown here is derived from an EMBL/GenBank/DDBJ whole genome shotgun (WGS) entry which is preliminary data.</text>
</comment>
<dbReference type="PANTHER" id="PTHR10353">
    <property type="entry name" value="GLYCOSYL HYDROLASE"/>
    <property type="match status" value="1"/>
</dbReference>
<evidence type="ECO:0000256" key="6">
    <source>
        <dbReference type="RuleBase" id="RU003690"/>
    </source>
</evidence>
<keyword evidence="7" id="KW-0732">Signal</keyword>
<dbReference type="Gene3D" id="3.20.20.80">
    <property type="entry name" value="Glycosidases"/>
    <property type="match status" value="1"/>
</dbReference>
<comment type="subunit">
    <text evidence="2">Homodimer.</text>
</comment>
<dbReference type="PRINTS" id="PR00131">
    <property type="entry name" value="GLHYDRLASE1"/>
</dbReference>
<dbReference type="GO" id="GO:0005975">
    <property type="term" value="P:carbohydrate metabolic process"/>
    <property type="evidence" value="ECO:0007669"/>
    <property type="project" value="InterPro"/>
</dbReference>
<name>A0A821NJM0_9NEOP</name>